<evidence type="ECO:0000313" key="1">
    <source>
        <dbReference type="EMBL" id="GBP40841.1"/>
    </source>
</evidence>
<keyword evidence="2" id="KW-1185">Reference proteome</keyword>
<comment type="caution">
    <text evidence="1">The sequence shown here is derived from an EMBL/GenBank/DDBJ whole genome shotgun (WGS) entry which is preliminary data.</text>
</comment>
<accession>A0A4C1VQC5</accession>
<evidence type="ECO:0000313" key="2">
    <source>
        <dbReference type="Proteomes" id="UP000299102"/>
    </source>
</evidence>
<organism evidence="1 2">
    <name type="scientific">Eumeta variegata</name>
    <name type="common">Bagworm moth</name>
    <name type="synonym">Eumeta japonica</name>
    <dbReference type="NCBI Taxonomy" id="151549"/>
    <lineage>
        <taxon>Eukaryota</taxon>
        <taxon>Metazoa</taxon>
        <taxon>Ecdysozoa</taxon>
        <taxon>Arthropoda</taxon>
        <taxon>Hexapoda</taxon>
        <taxon>Insecta</taxon>
        <taxon>Pterygota</taxon>
        <taxon>Neoptera</taxon>
        <taxon>Endopterygota</taxon>
        <taxon>Lepidoptera</taxon>
        <taxon>Glossata</taxon>
        <taxon>Ditrysia</taxon>
        <taxon>Tineoidea</taxon>
        <taxon>Psychidae</taxon>
        <taxon>Oiketicinae</taxon>
        <taxon>Eumeta</taxon>
    </lineage>
</organism>
<dbReference type="EMBL" id="BGZK01000389">
    <property type="protein sequence ID" value="GBP40841.1"/>
    <property type="molecule type" value="Genomic_DNA"/>
</dbReference>
<proteinExistence type="predicted"/>
<dbReference type="Proteomes" id="UP000299102">
    <property type="component" value="Unassembled WGS sequence"/>
</dbReference>
<gene>
    <name evidence="1" type="ORF">EVAR_88902_1</name>
</gene>
<protein>
    <submittedName>
        <fullName evidence="1">Uncharacterized protein</fullName>
    </submittedName>
</protein>
<reference evidence="1 2" key="1">
    <citation type="journal article" date="2019" name="Commun. Biol.">
        <title>The bagworm genome reveals a unique fibroin gene that provides high tensile strength.</title>
        <authorList>
            <person name="Kono N."/>
            <person name="Nakamura H."/>
            <person name="Ohtoshi R."/>
            <person name="Tomita M."/>
            <person name="Numata K."/>
            <person name="Arakawa K."/>
        </authorList>
    </citation>
    <scope>NUCLEOTIDE SEQUENCE [LARGE SCALE GENOMIC DNA]</scope>
</reference>
<sequence length="86" mass="9558">MSSYRGHIHSTWCMSRPRGNSSSPFHLPFIPSPLSVIHHLPLLPAYALDSWPLPDNRALSQHFQQGLPCLQAALRPRPAGAVLVVR</sequence>
<name>A0A4C1VQC5_EUMVA</name>
<dbReference type="AlphaFoldDB" id="A0A4C1VQC5"/>